<dbReference type="InterPro" id="IPR006091">
    <property type="entry name" value="Acyl-CoA_Oxase/DH_mid-dom"/>
</dbReference>
<dbReference type="GO" id="GO:0003995">
    <property type="term" value="F:acyl-CoA dehydrogenase activity"/>
    <property type="evidence" value="ECO:0007669"/>
    <property type="project" value="InterPro"/>
</dbReference>
<organism evidence="8 9">
    <name type="scientific">Advenella faeciporci</name>
    <dbReference type="NCBI Taxonomy" id="797535"/>
    <lineage>
        <taxon>Bacteria</taxon>
        <taxon>Pseudomonadati</taxon>
        <taxon>Pseudomonadota</taxon>
        <taxon>Betaproteobacteria</taxon>
        <taxon>Burkholderiales</taxon>
        <taxon>Alcaligenaceae</taxon>
    </lineage>
</organism>
<comment type="cofactor">
    <cofactor evidence="1">
        <name>FAD</name>
        <dbReference type="ChEBI" id="CHEBI:57692"/>
    </cofactor>
</comment>
<dbReference type="Pfam" id="PF18158">
    <property type="entry name" value="AidB_N"/>
    <property type="match status" value="1"/>
</dbReference>
<dbReference type="InterPro" id="IPR009100">
    <property type="entry name" value="AcylCoA_DH/oxidase_NM_dom_sf"/>
</dbReference>
<comment type="similarity">
    <text evidence="2">Belongs to the acyl-CoA dehydrogenase family.</text>
</comment>
<sequence>MQHDQISDNQVTGLRNYNIFDCDPALKEALKSLGASWALEDCHEYGALMGSVPLLQHAVNANKYPPRLRIINHEDNKTNPISFHDSWHVLLRSLFQQGVHADAWQSNAHVRRAALFYLHGQTEAGSLCPVTMTFASIPALKHEPWFETLAPHLYSREYDASDQPLDGKKGMMIGMGMTEKQGGSDVRANTTTAEPSGQFKLSNTYRLNGHKWFFSSPLSDAHLVLAQLKGELSCFYVPRWCPDGRLNGVHIQGLKDKMGNRSNASAEILLQDAWALPVGEPGQGIQAIIKMVAQTRLDCVLGSAALLRQAVVQAVHHASHRKVFGKLLIEQPLMQMVLCDLVLESEAAMWLSMGLAHAVENRHSGLSRAYARIVTPAAKFWVCKRAVETVAECMEVWGGNGYVEDGPMPRLLREAPVNSIWEGSGNVMCLDVLRALRNEPELGELLLGNLSTEAGMHALLSQAVNTLKMRLRNNASELEYCARQVVQELVLLVQATLMCHYAPSYVAEAFIQSRFSQAGRIVGSHVYADPQEILKRAVVF</sequence>
<dbReference type="InterPro" id="IPR006089">
    <property type="entry name" value="Acyl-CoA_DH_CS"/>
</dbReference>
<feature type="domain" description="Adaptive response protein AidB N-terminal" evidence="7">
    <location>
        <begin position="9"/>
        <end position="160"/>
    </location>
</feature>
<dbReference type="InterPro" id="IPR036250">
    <property type="entry name" value="AcylCo_DH-like_C"/>
</dbReference>
<dbReference type="Gene3D" id="1.20.140.10">
    <property type="entry name" value="Butyryl-CoA Dehydrogenase, subunit A, domain 3"/>
    <property type="match status" value="1"/>
</dbReference>
<reference evidence="8" key="1">
    <citation type="journal article" date="2014" name="Int. J. Syst. Evol. Microbiol.">
        <title>Complete genome sequence of Corynebacterium casei LMG S-19264T (=DSM 44701T), isolated from a smear-ripened cheese.</title>
        <authorList>
            <consortium name="US DOE Joint Genome Institute (JGI-PGF)"/>
            <person name="Walter F."/>
            <person name="Albersmeier A."/>
            <person name="Kalinowski J."/>
            <person name="Ruckert C."/>
        </authorList>
    </citation>
    <scope>NUCLEOTIDE SEQUENCE</scope>
    <source>
        <strain evidence="8">KCTC 23732</strain>
    </source>
</reference>
<reference evidence="8" key="2">
    <citation type="submission" date="2020-09" db="EMBL/GenBank/DDBJ databases">
        <authorList>
            <person name="Sun Q."/>
            <person name="Kim S."/>
        </authorList>
    </citation>
    <scope>NUCLEOTIDE SEQUENCE</scope>
    <source>
        <strain evidence="8">KCTC 23732</strain>
    </source>
</reference>
<dbReference type="SUPFAM" id="SSF47203">
    <property type="entry name" value="Acyl-CoA dehydrogenase C-terminal domain-like"/>
    <property type="match status" value="1"/>
</dbReference>
<feature type="domain" description="Acyl-CoA dehydrogenase/oxidase C-terminal" evidence="5">
    <location>
        <begin position="282"/>
        <end position="436"/>
    </location>
</feature>
<proteinExistence type="inferred from homology"/>
<dbReference type="InterPro" id="IPR009075">
    <property type="entry name" value="AcylCo_DH/oxidase_C"/>
</dbReference>
<dbReference type="Proteomes" id="UP000608345">
    <property type="component" value="Unassembled WGS sequence"/>
</dbReference>
<keyword evidence="9" id="KW-1185">Reference proteome</keyword>
<dbReference type="InterPro" id="IPR052904">
    <property type="entry name" value="Acyl-CoA_dehydrogenase-like"/>
</dbReference>
<dbReference type="PANTHER" id="PTHR42707">
    <property type="entry name" value="ACYL-COA DEHYDROGENASE"/>
    <property type="match status" value="1"/>
</dbReference>
<dbReference type="PANTHER" id="PTHR42707:SF3">
    <property type="entry name" value="ACYL-COA DEHYDROGENASE AIDB-RELATED"/>
    <property type="match status" value="1"/>
</dbReference>
<evidence type="ECO:0000256" key="3">
    <source>
        <dbReference type="ARBA" id="ARBA00022630"/>
    </source>
</evidence>
<dbReference type="SUPFAM" id="SSF56645">
    <property type="entry name" value="Acyl-CoA dehydrogenase NM domain-like"/>
    <property type="match status" value="1"/>
</dbReference>
<evidence type="ECO:0000256" key="2">
    <source>
        <dbReference type="ARBA" id="ARBA00009347"/>
    </source>
</evidence>
<comment type="caution">
    <text evidence="8">The sequence shown here is derived from an EMBL/GenBank/DDBJ whole genome shotgun (WGS) entry which is preliminary data.</text>
</comment>
<gene>
    <name evidence="8" type="primary">aidB</name>
    <name evidence="8" type="ORF">GCM10011450_18180</name>
</gene>
<dbReference type="Pfam" id="PF02770">
    <property type="entry name" value="Acyl-CoA_dh_M"/>
    <property type="match status" value="1"/>
</dbReference>
<evidence type="ECO:0000313" key="9">
    <source>
        <dbReference type="Proteomes" id="UP000608345"/>
    </source>
</evidence>
<dbReference type="PROSITE" id="PS00073">
    <property type="entry name" value="ACYL_COA_DH_2"/>
    <property type="match status" value="1"/>
</dbReference>
<dbReference type="EMBL" id="BMYS01000012">
    <property type="protein sequence ID" value="GGW88480.1"/>
    <property type="molecule type" value="Genomic_DNA"/>
</dbReference>
<keyword evidence="3" id="KW-0285">Flavoprotein</keyword>
<evidence type="ECO:0000259" key="5">
    <source>
        <dbReference type="Pfam" id="PF00441"/>
    </source>
</evidence>
<name>A0A918JPK6_9BURK</name>
<evidence type="ECO:0000256" key="1">
    <source>
        <dbReference type="ARBA" id="ARBA00001974"/>
    </source>
</evidence>
<evidence type="ECO:0000259" key="6">
    <source>
        <dbReference type="Pfam" id="PF02770"/>
    </source>
</evidence>
<keyword evidence="4" id="KW-0274">FAD</keyword>
<accession>A0A918JPK6</accession>
<evidence type="ECO:0000259" key="7">
    <source>
        <dbReference type="Pfam" id="PF18158"/>
    </source>
</evidence>
<protein>
    <submittedName>
        <fullName evidence="8">Acyl-CoA dehydrogenase</fullName>
    </submittedName>
</protein>
<feature type="domain" description="Acyl-CoA oxidase/dehydrogenase middle" evidence="6">
    <location>
        <begin position="175"/>
        <end position="272"/>
    </location>
</feature>
<dbReference type="Gene3D" id="2.40.110.20">
    <property type="match status" value="1"/>
</dbReference>
<dbReference type="InterPro" id="IPR041504">
    <property type="entry name" value="AidB_N"/>
</dbReference>
<evidence type="ECO:0000313" key="8">
    <source>
        <dbReference type="EMBL" id="GGW88480.1"/>
    </source>
</evidence>
<dbReference type="Pfam" id="PF00441">
    <property type="entry name" value="Acyl-CoA_dh_1"/>
    <property type="match status" value="1"/>
</dbReference>
<dbReference type="AlphaFoldDB" id="A0A918JPK6"/>
<dbReference type="Gene3D" id="6.10.250.600">
    <property type="match status" value="1"/>
</dbReference>
<evidence type="ECO:0000256" key="4">
    <source>
        <dbReference type="ARBA" id="ARBA00022827"/>
    </source>
</evidence>